<evidence type="ECO:0000259" key="6">
    <source>
        <dbReference type="Pfam" id="PF00692"/>
    </source>
</evidence>
<evidence type="ECO:0000256" key="2">
    <source>
        <dbReference type="ARBA" id="ARBA00006581"/>
    </source>
</evidence>
<dbReference type="Pfam" id="PF00692">
    <property type="entry name" value="dUTPase"/>
    <property type="match status" value="1"/>
</dbReference>
<evidence type="ECO:0000256" key="5">
    <source>
        <dbReference type="ARBA" id="ARBA00023080"/>
    </source>
</evidence>
<dbReference type="GO" id="GO:0000287">
    <property type="term" value="F:magnesium ion binding"/>
    <property type="evidence" value="ECO:0007669"/>
    <property type="project" value="InterPro"/>
</dbReference>
<evidence type="ECO:0000256" key="4">
    <source>
        <dbReference type="ARBA" id="ARBA00022801"/>
    </source>
</evidence>
<dbReference type="InterPro" id="IPR036157">
    <property type="entry name" value="dUTPase-like_sf"/>
</dbReference>
<reference evidence="7" key="1">
    <citation type="submission" date="2019-02" db="EMBL/GenBank/DDBJ databases">
        <authorList>
            <person name="Bachy C."/>
            <person name="Yung C.-M."/>
            <person name="Roux S."/>
            <person name="Sullivan M.B."/>
            <person name="Worden A.Z."/>
        </authorList>
    </citation>
    <scope>NUCLEOTIDE SEQUENCE</scope>
    <source>
        <strain evidence="7">BII-V2</strain>
    </source>
</reference>
<dbReference type="SUPFAM" id="SSF51283">
    <property type="entry name" value="dUTPase-like"/>
    <property type="match status" value="1"/>
</dbReference>
<dbReference type="InterPro" id="IPR008181">
    <property type="entry name" value="dUTPase"/>
</dbReference>
<dbReference type="EMBL" id="MK522038">
    <property type="protein sequence ID" value="QOR60352.1"/>
    <property type="molecule type" value="Genomic_DNA"/>
</dbReference>
<dbReference type="InterPro" id="IPR033704">
    <property type="entry name" value="dUTPase_trimeric"/>
</dbReference>
<name>A0A7S6NY92_9PHYC</name>
<organism evidence="7">
    <name type="scientific">Bathycoccus sp. RCC716 virus 2</name>
    <dbReference type="NCBI Taxonomy" id="2530039"/>
    <lineage>
        <taxon>Viruses</taxon>
        <taxon>Varidnaviria</taxon>
        <taxon>Bamfordvirae</taxon>
        <taxon>Nucleocytoviricota</taxon>
        <taxon>Megaviricetes</taxon>
        <taxon>Algavirales</taxon>
        <taxon>Phycodnaviridae</taxon>
        <taxon>Prasinovirus</taxon>
    </lineage>
</organism>
<dbReference type="GO" id="GO:0046081">
    <property type="term" value="P:dUTP catabolic process"/>
    <property type="evidence" value="ECO:0007669"/>
    <property type="project" value="InterPro"/>
</dbReference>
<proteinExistence type="inferred from homology"/>
<accession>A0A7S6NY92</accession>
<keyword evidence="4" id="KW-0378">Hydrolase</keyword>
<dbReference type="PANTHER" id="PTHR11241:SF0">
    <property type="entry name" value="DEOXYURIDINE 5'-TRIPHOSPHATE NUCLEOTIDOHYDROLASE"/>
    <property type="match status" value="1"/>
</dbReference>
<sequence length="146" mass="15864">MTNTEDKLLIKRLSIDAVLPTRQSHGSVGYDLYSLQDLTIEPGSRNIVSTGICATIPDGCYGRIAPRSGLSVKYGIHVGAGVIDPDYTGELRVNLFNLGAIPYEIKKGDRIAQLILEKCMTPVIKEVNELKKTLRANRGFGSTGTN</sequence>
<dbReference type="PANTHER" id="PTHR11241">
    <property type="entry name" value="DEOXYURIDINE 5'-TRIPHOSPHATE NUCLEOTIDOHYDROLASE"/>
    <property type="match status" value="1"/>
</dbReference>
<evidence type="ECO:0000256" key="1">
    <source>
        <dbReference type="ARBA" id="ARBA00003495"/>
    </source>
</evidence>
<dbReference type="NCBIfam" id="TIGR00576">
    <property type="entry name" value="dut"/>
    <property type="match status" value="1"/>
</dbReference>
<feature type="domain" description="dUTPase-like" evidence="6">
    <location>
        <begin position="17"/>
        <end position="144"/>
    </location>
</feature>
<dbReference type="GO" id="GO:0006226">
    <property type="term" value="P:dUMP biosynthetic process"/>
    <property type="evidence" value="ECO:0007669"/>
    <property type="project" value="InterPro"/>
</dbReference>
<evidence type="ECO:0000313" key="7">
    <source>
        <dbReference type="EMBL" id="QOR60352.1"/>
    </source>
</evidence>
<dbReference type="EC" id="3.6.1.23" evidence="3"/>
<keyword evidence="5" id="KW-0546">Nucleotide metabolism</keyword>
<comment type="function">
    <text evidence="1">This enzyme is involved in nucleotide metabolism: it produces dUMP, the immediate precursor of thymidine nucleotides and it decreases the intracellular concentration of dUTP so that uracil cannot be incorporated into DNA.</text>
</comment>
<dbReference type="InterPro" id="IPR029054">
    <property type="entry name" value="dUTPase-like"/>
</dbReference>
<protein>
    <recommendedName>
        <fullName evidence="3">dUTP diphosphatase</fullName>
        <ecNumber evidence="3">3.6.1.23</ecNumber>
    </recommendedName>
</protein>
<comment type="similarity">
    <text evidence="2">Belongs to the dUTPase family.</text>
</comment>
<dbReference type="NCBIfam" id="NF001862">
    <property type="entry name" value="PRK00601.1"/>
    <property type="match status" value="1"/>
</dbReference>
<evidence type="ECO:0000256" key="3">
    <source>
        <dbReference type="ARBA" id="ARBA00012379"/>
    </source>
</evidence>
<dbReference type="CDD" id="cd07557">
    <property type="entry name" value="trimeric_dUTPase"/>
    <property type="match status" value="1"/>
</dbReference>
<dbReference type="Gene3D" id="2.70.40.10">
    <property type="match status" value="1"/>
</dbReference>
<dbReference type="GO" id="GO:0004170">
    <property type="term" value="F:dUTP diphosphatase activity"/>
    <property type="evidence" value="ECO:0007669"/>
    <property type="project" value="UniProtKB-EC"/>
</dbReference>